<dbReference type="Pfam" id="PF00248">
    <property type="entry name" value="Aldo_ket_red"/>
    <property type="match status" value="1"/>
</dbReference>
<feature type="domain" description="NADP-dependent oxidoreductase" evidence="1">
    <location>
        <begin position="16"/>
        <end position="292"/>
    </location>
</feature>
<organism evidence="2 3">
    <name type="scientific">Rhodocytophaga aerolata</name>
    <dbReference type="NCBI Taxonomy" id="455078"/>
    <lineage>
        <taxon>Bacteria</taxon>
        <taxon>Pseudomonadati</taxon>
        <taxon>Bacteroidota</taxon>
        <taxon>Cytophagia</taxon>
        <taxon>Cytophagales</taxon>
        <taxon>Rhodocytophagaceae</taxon>
        <taxon>Rhodocytophaga</taxon>
    </lineage>
</organism>
<protein>
    <submittedName>
        <fullName evidence="2">Aldo/keto reductase</fullName>
    </submittedName>
</protein>
<dbReference type="InterPro" id="IPR020471">
    <property type="entry name" value="AKR"/>
</dbReference>
<dbReference type="InterPro" id="IPR044479">
    <property type="entry name" value="LGALDH-like"/>
</dbReference>
<reference evidence="2" key="1">
    <citation type="submission" date="2023-07" db="EMBL/GenBank/DDBJ databases">
        <title>The genome sequence of Rhodocytophaga aerolata KACC 12507.</title>
        <authorList>
            <person name="Zhang X."/>
        </authorList>
    </citation>
    <scope>NUCLEOTIDE SEQUENCE</scope>
    <source>
        <strain evidence="2">KACC 12507</strain>
    </source>
</reference>
<dbReference type="Proteomes" id="UP001168528">
    <property type="component" value="Unassembled WGS sequence"/>
</dbReference>
<dbReference type="InterPro" id="IPR023210">
    <property type="entry name" value="NADP_OxRdtase_dom"/>
</dbReference>
<sequence length="315" mass="35662">MQYRKLGRTALNVSMLSFGASPLGNVFEVADEREGTQAVHYAIDHGINLFDVAPFYGAGLAEERLGKALKGKRQNIFLATKCGRYGLKEFDFSYDRILRSIDESLIRLQTDYVDIFQLHDIEFVDKQQILEEAIPAIHKVKEMGKARYVGITGLPVRYLAHIARQVDLDTVLSWGHYNLLEDEINDELVPLSNEKGFGLLNASPLLQRILSDAPLPAWHRSPQEVKQLQPKLIDVCKRYGVNVSEVAIRYALDHPDIASTIVGIYTMDHITQNLRAVNLEIPDGLLQEIEQLVAPVKNNMWYEGKPENNIPQKQN</sequence>
<comment type="caution">
    <text evidence="2">The sequence shown here is derived from an EMBL/GenBank/DDBJ whole genome shotgun (WGS) entry which is preliminary data.</text>
</comment>
<dbReference type="PANTHER" id="PTHR42686:SF1">
    <property type="entry name" value="GH17980P-RELATED"/>
    <property type="match status" value="1"/>
</dbReference>
<dbReference type="Gene3D" id="3.20.20.100">
    <property type="entry name" value="NADP-dependent oxidoreductase domain"/>
    <property type="match status" value="1"/>
</dbReference>
<dbReference type="EMBL" id="JAUKPO010000038">
    <property type="protein sequence ID" value="MDO1450907.1"/>
    <property type="molecule type" value="Genomic_DNA"/>
</dbReference>
<dbReference type="CDD" id="cd19163">
    <property type="entry name" value="AKR_galDH"/>
    <property type="match status" value="1"/>
</dbReference>
<name>A0ABT8RFL9_9BACT</name>
<dbReference type="PANTHER" id="PTHR42686">
    <property type="entry name" value="GH17980P-RELATED"/>
    <property type="match status" value="1"/>
</dbReference>
<dbReference type="RefSeq" id="WP_302041706.1">
    <property type="nucleotide sequence ID" value="NZ_JAUKPO010000038.1"/>
</dbReference>
<keyword evidence="3" id="KW-1185">Reference proteome</keyword>
<accession>A0ABT8RFL9</accession>
<dbReference type="InterPro" id="IPR036812">
    <property type="entry name" value="NAD(P)_OxRdtase_dom_sf"/>
</dbReference>
<proteinExistence type="predicted"/>
<dbReference type="PRINTS" id="PR00069">
    <property type="entry name" value="ALDKETRDTASE"/>
</dbReference>
<dbReference type="SUPFAM" id="SSF51430">
    <property type="entry name" value="NAD(P)-linked oxidoreductase"/>
    <property type="match status" value="1"/>
</dbReference>
<evidence type="ECO:0000313" key="2">
    <source>
        <dbReference type="EMBL" id="MDO1450907.1"/>
    </source>
</evidence>
<evidence type="ECO:0000259" key="1">
    <source>
        <dbReference type="Pfam" id="PF00248"/>
    </source>
</evidence>
<gene>
    <name evidence="2" type="ORF">Q0590_31825</name>
</gene>
<evidence type="ECO:0000313" key="3">
    <source>
        <dbReference type="Proteomes" id="UP001168528"/>
    </source>
</evidence>